<keyword evidence="2" id="KW-1185">Reference proteome</keyword>
<dbReference type="EMBL" id="JAWDJW010001866">
    <property type="protein sequence ID" value="KAK3078471.1"/>
    <property type="molecule type" value="Genomic_DNA"/>
</dbReference>
<evidence type="ECO:0000313" key="2">
    <source>
        <dbReference type="Proteomes" id="UP001186974"/>
    </source>
</evidence>
<proteinExistence type="predicted"/>
<comment type="caution">
    <text evidence="1">The sequence shown here is derived from an EMBL/GenBank/DDBJ whole genome shotgun (WGS) entry which is preliminary data.</text>
</comment>
<sequence length="291" mass="33624">MIGTSTGEYVFIRACVTFLHYIAPFSVFYSLSLLASQLLHQDIPRFPFFIEIWLAVEAVFFIFVFHPHKVYLQRAAVHPAPPPRTERKKLFELCKRNVSDPEAYIRGWFKGAPLEDVGRDGVKLFLAWGFLNKGTVDAENEEELQEYLREMEEIIGPDFRFGNGKAQPLRLTFDPIDLLHRSLWWYLCVFVVDSITSSGLLWRELRYYGLSFPQSLAIVPWRAIDLLPSKRVSPARHLTYWYRPHTSKTRHPVLFIHGIGIGLWPYSDFFAELTAAFNVLPDEDGGQVGIL</sequence>
<feature type="non-terminal residue" evidence="1">
    <location>
        <position position="291"/>
    </location>
</feature>
<name>A0ACC3DP25_9PEZI</name>
<accession>A0ACC3DP25</accession>
<organism evidence="1 2">
    <name type="scientific">Coniosporium uncinatum</name>
    <dbReference type="NCBI Taxonomy" id="93489"/>
    <lineage>
        <taxon>Eukaryota</taxon>
        <taxon>Fungi</taxon>
        <taxon>Dikarya</taxon>
        <taxon>Ascomycota</taxon>
        <taxon>Pezizomycotina</taxon>
        <taxon>Dothideomycetes</taxon>
        <taxon>Dothideomycetes incertae sedis</taxon>
        <taxon>Coniosporium</taxon>
    </lineage>
</organism>
<reference evidence="1" key="1">
    <citation type="submission" date="2024-09" db="EMBL/GenBank/DDBJ databases">
        <title>Black Yeasts Isolated from many extreme environments.</title>
        <authorList>
            <person name="Coleine C."/>
            <person name="Stajich J.E."/>
            <person name="Selbmann L."/>
        </authorList>
    </citation>
    <scope>NUCLEOTIDE SEQUENCE</scope>
    <source>
        <strain evidence="1">CCFEE 5737</strain>
    </source>
</reference>
<dbReference type="Proteomes" id="UP001186974">
    <property type="component" value="Unassembled WGS sequence"/>
</dbReference>
<evidence type="ECO:0000313" key="1">
    <source>
        <dbReference type="EMBL" id="KAK3078471.1"/>
    </source>
</evidence>
<protein>
    <submittedName>
        <fullName evidence="1">Uncharacterized protein</fullName>
    </submittedName>
</protein>
<gene>
    <name evidence="1" type="ORF">LTS18_007430</name>
</gene>